<accession>A0A5C5Z1T7</accession>
<comment type="caution">
    <text evidence="1">The sequence shown here is derived from an EMBL/GenBank/DDBJ whole genome shotgun (WGS) entry which is preliminary data.</text>
</comment>
<dbReference type="OrthoDB" id="277593at2"/>
<protein>
    <submittedName>
        <fullName evidence="1">Uncharacterized protein</fullName>
    </submittedName>
</protein>
<dbReference type="AlphaFoldDB" id="A0A5C5Z1T7"/>
<sequence length="222" mass="25146">MTILGNTQQWNDLLDSLVPDIVELILSAWEAMPSIAPDTREDPVSDELCRRLRAAKELASLPLQVRPQIVELDSADDNSDQGRIDIVFIPLVPDESIYFALECKRINARQADGSTRRYFSEYVKEGMMRFVTGQYSHSVEHGGMLAFVLDGDVEGAIKGILKNIEAKRTMLRLIEKEIQPSRFEPKHANMRETRHTREVAAGEVLIQHFFMPTKQNLLPAIA</sequence>
<keyword evidence="2" id="KW-1185">Reference proteome</keyword>
<evidence type="ECO:0000313" key="2">
    <source>
        <dbReference type="Proteomes" id="UP000315010"/>
    </source>
</evidence>
<gene>
    <name evidence="1" type="ORF">CA13_27900</name>
</gene>
<evidence type="ECO:0000313" key="1">
    <source>
        <dbReference type="EMBL" id="TWT81338.1"/>
    </source>
</evidence>
<proteinExistence type="predicted"/>
<dbReference type="EMBL" id="SJPJ01000001">
    <property type="protein sequence ID" value="TWT81338.1"/>
    <property type="molecule type" value="Genomic_DNA"/>
</dbReference>
<reference evidence="1 2" key="1">
    <citation type="submission" date="2019-02" db="EMBL/GenBank/DDBJ databases">
        <title>Deep-cultivation of Planctomycetes and their phenomic and genomic characterization uncovers novel biology.</title>
        <authorList>
            <person name="Wiegand S."/>
            <person name="Jogler M."/>
            <person name="Boedeker C."/>
            <person name="Pinto D."/>
            <person name="Vollmers J."/>
            <person name="Rivas-Marin E."/>
            <person name="Kohn T."/>
            <person name="Peeters S.H."/>
            <person name="Heuer A."/>
            <person name="Rast P."/>
            <person name="Oberbeckmann S."/>
            <person name="Bunk B."/>
            <person name="Jeske O."/>
            <person name="Meyerdierks A."/>
            <person name="Storesund J.E."/>
            <person name="Kallscheuer N."/>
            <person name="Luecker S."/>
            <person name="Lage O.M."/>
            <person name="Pohl T."/>
            <person name="Merkel B.J."/>
            <person name="Hornburger P."/>
            <person name="Mueller R.-W."/>
            <person name="Bruemmer F."/>
            <person name="Labrenz M."/>
            <person name="Spormann A.M."/>
            <person name="Op Den Camp H."/>
            <person name="Overmann J."/>
            <person name="Amann R."/>
            <person name="Jetten M.S.M."/>
            <person name="Mascher T."/>
            <person name="Medema M.H."/>
            <person name="Devos D.P."/>
            <person name="Kaster A.-K."/>
            <person name="Ovreas L."/>
            <person name="Rohde M."/>
            <person name="Galperin M.Y."/>
            <person name="Jogler C."/>
        </authorList>
    </citation>
    <scope>NUCLEOTIDE SEQUENCE [LARGE SCALE GENOMIC DNA]</scope>
    <source>
        <strain evidence="1 2">CA13</strain>
    </source>
</reference>
<dbReference type="Proteomes" id="UP000315010">
    <property type="component" value="Unassembled WGS sequence"/>
</dbReference>
<organism evidence="1 2">
    <name type="scientific">Novipirellula herctigrandis</name>
    <dbReference type="NCBI Taxonomy" id="2527986"/>
    <lineage>
        <taxon>Bacteria</taxon>
        <taxon>Pseudomonadati</taxon>
        <taxon>Planctomycetota</taxon>
        <taxon>Planctomycetia</taxon>
        <taxon>Pirellulales</taxon>
        <taxon>Pirellulaceae</taxon>
        <taxon>Novipirellula</taxon>
    </lineage>
</organism>
<dbReference type="RefSeq" id="WP_146397215.1">
    <property type="nucleotide sequence ID" value="NZ_SJPJ01000001.1"/>
</dbReference>
<name>A0A5C5Z1T7_9BACT</name>